<evidence type="ECO:0000256" key="6">
    <source>
        <dbReference type="ARBA" id="ARBA00022679"/>
    </source>
</evidence>
<evidence type="ECO:0000256" key="7">
    <source>
        <dbReference type="ARBA" id="ARBA00023191"/>
    </source>
</evidence>
<evidence type="ECO:0000256" key="2">
    <source>
        <dbReference type="ARBA" id="ARBA00004993"/>
    </source>
</evidence>
<keyword evidence="6 14" id="KW-0808">Transferase</keyword>
<evidence type="ECO:0000259" key="13">
    <source>
        <dbReference type="Pfam" id="PF17837"/>
    </source>
</evidence>
<comment type="subunit">
    <text evidence="4">EntB, EntD, EntE, and EntF form a multienzyme complex called enterobactin synthase.</text>
</comment>
<dbReference type="RefSeq" id="WP_183474599.1">
    <property type="nucleotide sequence ID" value="NZ_JACIBX010000011.1"/>
</dbReference>
<dbReference type="Gene3D" id="3.90.470.20">
    <property type="entry name" value="4'-phosphopantetheinyl transferase domain"/>
    <property type="match status" value="1"/>
</dbReference>
<comment type="similarity">
    <text evidence="3">Belongs to the P-Pant transferase superfamily. EntD family.</text>
</comment>
<sequence length="232" mass="24351">MPEIAALAEQLFGPGVAVVTVAIGSGEAAWPEEAATVRRARPSRQSEFAAGRHAARAAMVRLGLPALPVPQAADRAPVWPAGLRGSISHDTDLAVAAVSRGGADLGLDIEPAQPLEPELWAEIALPGEIAALAPLPALSRGMAARLLFCAKEAAYKAWYPGAREVIGFDAMRIEVTGDRILAWPRAAREPLRGGWGMAEGRFVVAIRSVTGFKAGNTALMGPGPMVRWRPDG</sequence>
<evidence type="ECO:0000313" key="15">
    <source>
        <dbReference type="Proteomes" id="UP000576152"/>
    </source>
</evidence>
<evidence type="ECO:0000256" key="4">
    <source>
        <dbReference type="ARBA" id="ARBA00011503"/>
    </source>
</evidence>
<dbReference type="InterPro" id="IPR041354">
    <property type="entry name" value="4PPT_N"/>
</dbReference>
<comment type="pathway">
    <text evidence="2">Siderophore biosynthesis; enterobactin biosynthesis.</text>
</comment>
<keyword evidence="15" id="KW-1185">Reference proteome</keyword>
<evidence type="ECO:0000256" key="11">
    <source>
        <dbReference type="ARBA" id="ARBA00049191"/>
    </source>
</evidence>
<dbReference type="PANTHER" id="PTHR38096">
    <property type="entry name" value="ENTEROBACTIN SYNTHASE COMPONENT D"/>
    <property type="match status" value="1"/>
</dbReference>
<dbReference type="GO" id="GO:0016740">
    <property type="term" value="F:transferase activity"/>
    <property type="evidence" value="ECO:0007669"/>
    <property type="project" value="UniProtKB-KW"/>
</dbReference>
<evidence type="ECO:0000259" key="12">
    <source>
        <dbReference type="Pfam" id="PF01648"/>
    </source>
</evidence>
<dbReference type="Pfam" id="PF01648">
    <property type="entry name" value="ACPS"/>
    <property type="match status" value="1"/>
</dbReference>
<comment type="caution">
    <text evidence="14">The sequence shown here is derived from an EMBL/GenBank/DDBJ whole genome shotgun (WGS) entry which is preliminary data.</text>
</comment>
<dbReference type="SUPFAM" id="SSF56214">
    <property type="entry name" value="4'-phosphopantetheinyl transferase"/>
    <property type="match status" value="1"/>
</dbReference>
<protein>
    <recommendedName>
        <fullName evidence="5">Enterobactin synthase component D</fullName>
    </recommendedName>
    <alternativeName>
        <fullName evidence="8">4'-phosphopantetheinyl transferase EntD</fullName>
    </alternativeName>
    <alternativeName>
        <fullName evidence="9">Enterochelin synthase D</fullName>
    </alternativeName>
</protein>
<name>A0ABR6HRE5_9RHOB</name>
<feature type="domain" description="4'-phosphopantetheinyl transferase N-terminal" evidence="13">
    <location>
        <begin position="32"/>
        <end position="99"/>
    </location>
</feature>
<keyword evidence="7" id="KW-0259">Enterobactin biosynthesis</keyword>
<accession>A0ABR6HRE5</accession>
<gene>
    <name evidence="14" type="ORF">FHS00_002703</name>
</gene>
<dbReference type="PANTHER" id="PTHR38096:SF1">
    <property type="entry name" value="ENTEROBACTIN SYNTHASE COMPONENT D"/>
    <property type="match status" value="1"/>
</dbReference>
<comment type="catalytic activity">
    <reaction evidence="11">
        <text>apo-[peptidyl-carrier protein] + CoA = holo-[peptidyl-carrier protein] + adenosine 3',5'-bisphosphate + H(+)</text>
        <dbReference type="Rhea" id="RHEA:46228"/>
        <dbReference type="Rhea" id="RHEA-COMP:11479"/>
        <dbReference type="Rhea" id="RHEA-COMP:11480"/>
        <dbReference type="ChEBI" id="CHEBI:15378"/>
        <dbReference type="ChEBI" id="CHEBI:29999"/>
        <dbReference type="ChEBI" id="CHEBI:57287"/>
        <dbReference type="ChEBI" id="CHEBI:58343"/>
        <dbReference type="ChEBI" id="CHEBI:64479"/>
    </reaction>
</comment>
<dbReference type="EMBL" id="JACIBX010000011">
    <property type="protein sequence ID" value="MBB3713102.1"/>
    <property type="molecule type" value="Genomic_DNA"/>
</dbReference>
<comment type="function">
    <text evidence="1">Involved in the biosynthesis of the siderophore enterobactin (enterochelin), which is a macrocyclic trimeric lactone of N-(2,3-dihydroxybenzoyl)-serine. The serine trilactone serves as a scaffolding for the three catechol functionalities that provide hexadentate coordination for the tightly ligated iron(2+) atoms. Plays an essential role in the assembly of the enterobactin by catalyzing the transfer of the 4'-phosphopantetheine (Ppant) moiety from coenzyme A to the apo-domains of both EntB (ArCP domain) and EntF (PCP domain) to yield their holo-forms which make them competent for the activation of 2,3-dihydroxybenzoate (DHB) and L-serine, respectively.</text>
</comment>
<dbReference type="Pfam" id="PF17837">
    <property type="entry name" value="4PPT_N"/>
    <property type="match status" value="1"/>
</dbReference>
<dbReference type="InterPro" id="IPR008278">
    <property type="entry name" value="4-PPantetheinyl_Trfase_dom"/>
</dbReference>
<reference evidence="14 15" key="1">
    <citation type="submission" date="2020-08" db="EMBL/GenBank/DDBJ databases">
        <title>Genomic Encyclopedia of Type Strains, Phase III (KMG-III): the genomes of soil and plant-associated and newly described type strains.</title>
        <authorList>
            <person name="Whitman W."/>
        </authorList>
    </citation>
    <scope>NUCLEOTIDE SEQUENCE [LARGE SCALE GENOMIC DNA]</scope>
    <source>
        <strain evidence="14 15">CECT 8572</strain>
    </source>
</reference>
<dbReference type="Proteomes" id="UP000576152">
    <property type="component" value="Unassembled WGS sequence"/>
</dbReference>
<evidence type="ECO:0000256" key="3">
    <source>
        <dbReference type="ARBA" id="ARBA00008342"/>
    </source>
</evidence>
<evidence type="ECO:0000256" key="10">
    <source>
        <dbReference type="ARBA" id="ARBA00049176"/>
    </source>
</evidence>
<dbReference type="InterPro" id="IPR003542">
    <property type="entry name" value="Enbac_synth_compD-like"/>
</dbReference>
<comment type="catalytic activity">
    <reaction evidence="10">
        <text>apo-[aryl-carrier protein] + CoA = holo-[aryl-carrier protein] + adenosine 3',5'-bisphosphate + H(+)</text>
        <dbReference type="Rhea" id="RHEA:48404"/>
        <dbReference type="Rhea" id="RHEA-COMP:15903"/>
        <dbReference type="Rhea" id="RHEA-COMP:17557"/>
        <dbReference type="ChEBI" id="CHEBI:15378"/>
        <dbReference type="ChEBI" id="CHEBI:29999"/>
        <dbReference type="ChEBI" id="CHEBI:57287"/>
        <dbReference type="ChEBI" id="CHEBI:58343"/>
        <dbReference type="ChEBI" id="CHEBI:64479"/>
    </reaction>
</comment>
<feature type="domain" description="4'-phosphopantetheinyl transferase" evidence="12">
    <location>
        <begin position="105"/>
        <end position="175"/>
    </location>
</feature>
<evidence type="ECO:0000256" key="9">
    <source>
        <dbReference type="ARBA" id="ARBA00031996"/>
    </source>
</evidence>
<evidence type="ECO:0000256" key="8">
    <source>
        <dbReference type="ARBA" id="ARBA00029894"/>
    </source>
</evidence>
<organism evidence="14 15">
    <name type="scientific">Limimaricola variabilis</name>
    <dbReference type="NCBI Taxonomy" id="1492771"/>
    <lineage>
        <taxon>Bacteria</taxon>
        <taxon>Pseudomonadati</taxon>
        <taxon>Pseudomonadota</taxon>
        <taxon>Alphaproteobacteria</taxon>
        <taxon>Rhodobacterales</taxon>
        <taxon>Paracoccaceae</taxon>
        <taxon>Limimaricola</taxon>
    </lineage>
</organism>
<evidence type="ECO:0000256" key="1">
    <source>
        <dbReference type="ARBA" id="ARBA00003937"/>
    </source>
</evidence>
<dbReference type="PRINTS" id="PR01399">
    <property type="entry name" value="ENTSNTHTASED"/>
</dbReference>
<evidence type="ECO:0000313" key="14">
    <source>
        <dbReference type="EMBL" id="MBB3713102.1"/>
    </source>
</evidence>
<evidence type="ECO:0000256" key="5">
    <source>
        <dbReference type="ARBA" id="ARBA00019087"/>
    </source>
</evidence>
<proteinExistence type="inferred from homology"/>
<dbReference type="InterPro" id="IPR037143">
    <property type="entry name" value="4-PPantetheinyl_Trfase_dom_sf"/>
</dbReference>